<dbReference type="InterPro" id="IPR051214">
    <property type="entry name" value="GH32_Enzymes"/>
</dbReference>
<evidence type="ECO:0000256" key="5">
    <source>
        <dbReference type="RuleBase" id="RU362110"/>
    </source>
</evidence>
<keyword evidence="9" id="KW-1185">Reference proteome</keyword>
<dbReference type="GO" id="GO:0005975">
    <property type="term" value="P:carbohydrate metabolic process"/>
    <property type="evidence" value="ECO:0007669"/>
    <property type="project" value="InterPro"/>
</dbReference>
<dbReference type="PANTHER" id="PTHR43101">
    <property type="entry name" value="BETA-FRUCTOSIDASE"/>
    <property type="match status" value="1"/>
</dbReference>
<sequence>MDNKYNLQISTPFEELDRGFEFYAPQKTIDDNGRRILIAWMGVPEQYEDKHPTVKHKWLHAMTLPRELTIKDGKVYQTPITELEILREEIVHQFNLSLKESNQQVIDMDKETAELLLEVNDQSTERLEISIRGEVRLIFNKEKKVFTFERRSFVDGLMERRQCELKSLQQLQVLLDASTIEVFVNNGEEVFTARMFPYKENKQVKIGSFGKTTINFSHWSLKSHSQIFSRGYKNVK</sequence>
<comment type="similarity">
    <text evidence="1 5">Belongs to the glycosyl hydrolase 32 family.</text>
</comment>
<reference evidence="8 9" key="1">
    <citation type="submission" date="2016-10" db="EMBL/GenBank/DDBJ databases">
        <authorList>
            <person name="de Groot N.N."/>
        </authorList>
    </citation>
    <scope>NUCLEOTIDE SEQUENCE [LARGE SCALE GENOMIC DNA]</scope>
    <source>
        <strain evidence="8 9">CGMCC 1.7727</strain>
    </source>
</reference>
<evidence type="ECO:0000313" key="9">
    <source>
        <dbReference type="Proteomes" id="UP000199687"/>
    </source>
</evidence>
<dbReference type="SUPFAM" id="SSF75005">
    <property type="entry name" value="Arabinanase/levansucrase/invertase"/>
    <property type="match status" value="1"/>
</dbReference>
<dbReference type="Pfam" id="PF00251">
    <property type="entry name" value="Glyco_hydro_32N"/>
    <property type="match status" value="1"/>
</dbReference>
<evidence type="ECO:0000259" key="6">
    <source>
        <dbReference type="Pfam" id="PF00251"/>
    </source>
</evidence>
<dbReference type="SUPFAM" id="SSF49899">
    <property type="entry name" value="Concanavalin A-like lectins/glucanases"/>
    <property type="match status" value="1"/>
</dbReference>
<dbReference type="EC" id="3.2.1.26" evidence="2"/>
<dbReference type="EMBL" id="FOGL01000013">
    <property type="protein sequence ID" value="SER94081.1"/>
    <property type="molecule type" value="Genomic_DNA"/>
</dbReference>
<dbReference type="Proteomes" id="UP000199687">
    <property type="component" value="Unassembled WGS sequence"/>
</dbReference>
<evidence type="ECO:0000256" key="4">
    <source>
        <dbReference type="ARBA" id="ARBA00023295"/>
    </source>
</evidence>
<dbReference type="GO" id="GO:0004564">
    <property type="term" value="F:beta-fructofuranosidase activity"/>
    <property type="evidence" value="ECO:0007669"/>
    <property type="project" value="UniProtKB-EC"/>
</dbReference>
<dbReference type="InterPro" id="IPR023296">
    <property type="entry name" value="Glyco_hydro_beta-prop_sf"/>
</dbReference>
<dbReference type="InterPro" id="IPR013148">
    <property type="entry name" value="Glyco_hydro_32_N"/>
</dbReference>
<dbReference type="AlphaFoldDB" id="A0A1H9TAA9"/>
<evidence type="ECO:0000256" key="2">
    <source>
        <dbReference type="ARBA" id="ARBA00012758"/>
    </source>
</evidence>
<dbReference type="Pfam" id="PF08244">
    <property type="entry name" value="Glyco_hydro_32C"/>
    <property type="match status" value="1"/>
</dbReference>
<dbReference type="PANTHER" id="PTHR43101:SF1">
    <property type="entry name" value="BETA-FRUCTOSIDASE"/>
    <property type="match status" value="1"/>
</dbReference>
<dbReference type="Gene3D" id="2.60.120.560">
    <property type="entry name" value="Exo-inulinase, domain 1"/>
    <property type="match status" value="1"/>
</dbReference>
<feature type="domain" description="Glycosyl hydrolase family 32 N-terminal" evidence="6">
    <location>
        <begin position="6"/>
        <end position="79"/>
    </location>
</feature>
<evidence type="ECO:0000313" key="8">
    <source>
        <dbReference type="EMBL" id="SER94081.1"/>
    </source>
</evidence>
<name>A0A1H9TAA9_9BACI</name>
<proteinExistence type="inferred from homology"/>
<gene>
    <name evidence="8" type="ORF">SAMN04487944_11364</name>
</gene>
<dbReference type="STRING" id="531814.SAMN04487944_11364"/>
<organism evidence="8 9">
    <name type="scientific">Gracilibacillus ureilyticus</name>
    <dbReference type="NCBI Taxonomy" id="531814"/>
    <lineage>
        <taxon>Bacteria</taxon>
        <taxon>Bacillati</taxon>
        <taxon>Bacillota</taxon>
        <taxon>Bacilli</taxon>
        <taxon>Bacillales</taxon>
        <taxon>Bacillaceae</taxon>
        <taxon>Gracilibacillus</taxon>
    </lineage>
</organism>
<dbReference type="InterPro" id="IPR013189">
    <property type="entry name" value="Glyco_hydro_32_C"/>
</dbReference>
<accession>A0A1H9TAA9</accession>
<keyword evidence="4 5" id="KW-0326">Glycosidase</keyword>
<evidence type="ECO:0000256" key="1">
    <source>
        <dbReference type="ARBA" id="ARBA00009902"/>
    </source>
</evidence>
<dbReference type="InterPro" id="IPR001362">
    <property type="entry name" value="Glyco_hydro_32"/>
</dbReference>
<keyword evidence="3 5" id="KW-0378">Hydrolase</keyword>
<dbReference type="Gene3D" id="2.115.10.20">
    <property type="entry name" value="Glycosyl hydrolase domain, family 43"/>
    <property type="match status" value="1"/>
</dbReference>
<evidence type="ECO:0000256" key="3">
    <source>
        <dbReference type="ARBA" id="ARBA00022801"/>
    </source>
</evidence>
<dbReference type="SMART" id="SM00640">
    <property type="entry name" value="Glyco_32"/>
    <property type="match status" value="1"/>
</dbReference>
<evidence type="ECO:0000259" key="7">
    <source>
        <dbReference type="Pfam" id="PF08244"/>
    </source>
</evidence>
<protein>
    <recommendedName>
        <fullName evidence="2">beta-fructofuranosidase</fullName>
        <ecNumber evidence="2">3.2.1.26</ecNumber>
    </recommendedName>
</protein>
<feature type="domain" description="Glycosyl hydrolase family 32 C-terminal" evidence="7">
    <location>
        <begin position="83"/>
        <end position="217"/>
    </location>
</feature>
<dbReference type="InterPro" id="IPR013320">
    <property type="entry name" value="ConA-like_dom_sf"/>
</dbReference>